<proteinExistence type="predicted"/>
<protein>
    <submittedName>
        <fullName evidence="1">Uncharacterized protein</fullName>
    </submittedName>
</protein>
<reference evidence="1" key="2">
    <citation type="submission" date="2025-08" db="UniProtKB">
        <authorList>
            <consortium name="RefSeq"/>
        </authorList>
    </citation>
    <scope>IDENTIFICATION</scope>
</reference>
<dbReference type="RefSeq" id="XP_059602474.1">
    <property type="nucleotide sequence ID" value="XM_059744534.1"/>
</dbReference>
<gene>
    <name evidence="1" type="ORF">An15g02330</name>
</gene>
<accession>A0AAJ8BSI9</accession>
<dbReference type="AlphaFoldDB" id="A0AAJ8BSI9"/>
<sequence length="131" mass="14325">MEDQAPCKSPAQNLQGALGATDRLMCSLVHRRKVKLIHLSSVALDELDYNDRPATTHDGIYGPAVSLRTGSSRLAIHNIRTIAKAGRHSSKTIDRWPGHLRSSCKSALVPFQFPGESCSSYYLFLAAVVGY</sequence>
<reference evidence="1" key="1">
    <citation type="submission" date="2025-02" db="EMBL/GenBank/DDBJ databases">
        <authorList>
            <consortium name="NCBI Genome Project"/>
        </authorList>
    </citation>
    <scope>NUCLEOTIDE SEQUENCE</scope>
</reference>
<dbReference type="VEuPathDB" id="FungiDB:An15g02330"/>
<dbReference type="GeneID" id="84593121"/>
<evidence type="ECO:0000313" key="1">
    <source>
        <dbReference type="RefSeq" id="XP_059602474.1"/>
    </source>
</evidence>
<organism evidence="1">
    <name type="scientific">Aspergillus niger</name>
    <dbReference type="NCBI Taxonomy" id="5061"/>
    <lineage>
        <taxon>Eukaryota</taxon>
        <taxon>Fungi</taxon>
        <taxon>Dikarya</taxon>
        <taxon>Ascomycota</taxon>
        <taxon>Pezizomycotina</taxon>
        <taxon>Eurotiomycetes</taxon>
        <taxon>Eurotiomycetidae</taxon>
        <taxon>Eurotiales</taxon>
        <taxon>Aspergillaceae</taxon>
        <taxon>Aspergillus</taxon>
        <taxon>Aspergillus subgen. Circumdati</taxon>
    </lineage>
</organism>
<dbReference type="KEGG" id="ang:An15g02330"/>
<name>A0AAJ8BSI9_ASPNG</name>